<dbReference type="GO" id="GO:1990423">
    <property type="term" value="C:RZZ complex"/>
    <property type="evidence" value="ECO:0007669"/>
    <property type="project" value="TreeGrafter"/>
</dbReference>
<feature type="compositionally biased region" description="Acidic residues" evidence="1">
    <location>
        <begin position="449"/>
        <end position="463"/>
    </location>
</feature>
<sequence length="829" mass="91199">MIEPEADDTLAEPIVNAVKSGSYPDAEVAAADLSPAVFTELGNALQQAKQEVEIQVRSLSRDVAPDVDGWIARANQVQHDIQESKATARSIVEAAESHDTLQRATDDAAQKVDLLEKELAFSTALEDALKYIQSVAGHLADAKEKVVGKQIAQAFGVLMETQRDLDRLENSYCTNASRALSSRASSIKEAIIQASRDHVKTCIRVLPDKSSIDLGAKEEQYGDASLDSCTDILRRTDSLQPVIQAFRRDLERTFFEPWSVQPPSEGIARLQTTDKRAWLNHDARSADVNDSLADAGRFIGFLHAALPKPLLDPIAHDLLPTFWETLERDRLNASVPVEIDQLGSFDETLTAVSRFSRTLSTTEWSGHDKVQEWIAAAPRVWLSRQKEHTLEAVRNSLLGNLRQLKEAEKVETQLANTAVQGVDEEAWDTEWKEEEVPSDATKSKTLEETGVEDDDASAWDLDEDKPVKANGGAKSSADDNDDDTAWGWGEGQEASPVKTKDPPKSPRATKKGNEITLRELYTVTGVPDALFAECSKVLIKAKQLSGEQFSSSAIAPGITGLLGIPTLATALYRALALTTYDKVDNGKVLLYNDSMRMADLLRSLVEGKADVSPQVDLAESLKRKLVQDVAAFERFGKVSYGAEMESQKTIIRDLMDGAQGFSNCTTPPYTSECDDAVQGTIHRISAIHSQWSGILSKSALKQATGSLLGTATSKFMVDIQELSDIGEVESKQLLGYVKSISTLSSLFEEQHAQSGEVRDMTPLYCSNWLKFQYFGEILDGSLADIKYLWTEGELSLEFEADEVTDLIEALFADSEHRRKAIAEIKSIRR</sequence>
<name>A0A8K0PEY8_9PEZI</name>
<dbReference type="EMBL" id="JAESVG020000010">
    <property type="protein sequence ID" value="KAG8623039.1"/>
    <property type="molecule type" value="Genomic_DNA"/>
</dbReference>
<dbReference type="PANTHER" id="PTHR12205:SF0">
    <property type="entry name" value="CENTROMERE_KINETOCHORE PROTEIN ZW10 HOMOLOG"/>
    <property type="match status" value="1"/>
</dbReference>
<dbReference type="GO" id="GO:0007094">
    <property type="term" value="P:mitotic spindle assembly checkpoint signaling"/>
    <property type="evidence" value="ECO:0007669"/>
    <property type="project" value="TreeGrafter"/>
</dbReference>
<dbReference type="AlphaFoldDB" id="A0A8K0PEY8"/>
<dbReference type="GO" id="GO:0006888">
    <property type="term" value="P:endoplasmic reticulum to Golgi vesicle-mediated transport"/>
    <property type="evidence" value="ECO:0007669"/>
    <property type="project" value="TreeGrafter"/>
</dbReference>
<dbReference type="Proteomes" id="UP000809789">
    <property type="component" value="Unassembled WGS sequence"/>
</dbReference>
<evidence type="ECO:0000313" key="4">
    <source>
        <dbReference type="Proteomes" id="UP000809789"/>
    </source>
</evidence>
<feature type="domain" description="ZW10 C-terminal helical" evidence="2">
    <location>
        <begin position="676"/>
        <end position="824"/>
    </location>
</feature>
<comment type="caution">
    <text evidence="3">The sequence shown here is derived from an EMBL/GenBank/DDBJ whole genome shotgun (WGS) entry which is preliminary data.</text>
</comment>
<dbReference type="OrthoDB" id="534815at2759"/>
<protein>
    <recommendedName>
        <fullName evidence="2">ZW10 C-terminal helical domain-containing protein</fullName>
    </recommendedName>
</protein>
<dbReference type="PANTHER" id="PTHR12205">
    <property type="entry name" value="CENTROMERE/KINETOCHORE PROTEIN ZW10"/>
    <property type="match status" value="1"/>
</dbReference>
<evidence type="ECO:0000313" key="3">
    <source>
        <dbReference type="EMBL" id="KAG8623039.1"/>
    </source>
</evidence>
<organism evidence="3 4">
    <name type="scientific">Elsinoe batatas</name>
    <dbReference type="NCBI Taxonomy" id="2601811"/>
    <lineage>
        <taxon>Eukaryota</taxon>
        <taxon>Fungi</taxon>
        <taxon>Dikarya</taxon>
        <taxon>Ascomycota</taxon>
        <taxon>Pezizomycotina</taxon>
        <taxon>Dothideomycetes</taxon>
        <taxon>Dothideomycetidae</taxon>
        <taxon>Myriangiales</taxon>
        <taxon>Elsinoaceae</taxon>
        <taxon>Elsinoe</taxon>
    </lineage>
</organism>
<evidence type="ECO:0000256" key="1">
    <source>
        <dbReference type="SAM" id="MobiDB-lite"/>
    </source>
</evidence>
<dbReference type="Pfam" id="PF22766">
    <property type="entry name" value="ZW10_C2"/>
    <property type="match status" value="1"/>
</dbReference>
<feature type="region of interest" description="Disordered" evidence="1">
    <location>
        <begin position="414"/>
        <end position="512"/>
    </location>
</feature>
<proteinExistence type="predicted"/>
<evidence type="ECO:0000259" key="2">
    <source>
        <dbReference type="Pfam" id="PF22766"/>
    </source>
</evidence>
<reference evidence="3" key="1">
    <citation type="submission" date="2021-07" db="EMBL/GenBank/DDBJ databases">
        <title>Elsinoe batatas strain:CRI-CJ2 Genome sequencing and assembly.</title>
        <authorList>
            <person name="Huang L."/>
        </authorList>
    </citation>
    <scope>NUCLEOTIDE SEQUENCE</scope>
    <source>
        <strain evidence="3">CRI-CJ2</strain>
    </source>
</reference>
<dbReference type="Gene3D" id="1.10.357.150">
    <property type="match status" value="1"/>
</dbReference>
<dbReference type="InterPro" id="IPR046362">
    <property type="entry name" value="Zw10/DSL1_C_sf"/>
</dbReference>
<keyword evidence="4" id="KW-1185">Reference proteome</keyword>
<dbReference type="GO" id="GO:0005737">
    <property type="term" value="C:cytoplasm"/>
    <property type="evidence" value="ECO:0007669"/>
    <property type="project" value="GOC"/>
</dbReference>
<accession>A0A8K0PEY8</accession>
<feature type="compositionally biased region" description="Acidic residues" evidence="1">
    <location>
        <begin position="422"/>
        <end position="437"/>
    </location>
</feature>
<dbReference type="InterPro" id="IPR055148">
    <property type="entry name" value="ZW10_C_2"/>
</dbReference>
<gene>
    <name evidence="3" type="ORF">KVT40_008015</name>
</gene>